<evidence type="ECO:0000259" key="1">
    <source>
        <dbReference type="PROSITE" id="PS00022"/>
    </source>
</evidence>
<protein>
    <recommendedName>
        <fullName evidence="1">EGF-like domain-containing protein</fullName>
    </recommendedName>
</protein>
<evidence type="ECO:0000313" key="3">
    <source>
        <dbReference type="Proteomes" id="UP000807469"/>
    </source>
</evidence>
<dbReference type="InterPro" id="IPR000742">
    <property type="entry name" value="EGF"/>
</dbReference>
<feature type="domain" description="EGF-like" evidence="1">
    <location>
        <begin position="10"/>
        <end position="21"/>
    </location>
</feature>
<dbReference type="AlphaFoldDB" id="A0A9P6CU66"/>
<sequence length="104" mass="11277">MINYSRNFYCVCGSGSRGVYCRRCGGCPISQTVASCSSPPILIQFSSPLQTCIPIPSHLVTSSYVLYNAATPSFATLILLQPMHAPSSNISYIRVIRRLSASAR</sequence>
<dbReference type="PROSITE" id="PS00022">
    <property type="entry name" value="EGF_1"/>
    <property type="match status" value="1"/>
</dbReference>
<name>A0A9P6CU66_9AGAR</name>
<accession>A0A9P6CU66</accession>
<keyword evidence="3" id="KW-1185">Reference proteome</keyword>
<dbReference type="EMBL" id="MU155217">
    <property type="protein sequence ID" value="KAF9479242.1"/>
    <property type="molecule type" value="Genomic_DNA"/>
</dbReference>
<comment type="caution">
    <text evidence="2">The sequence shown here is derived from an EMBL/GenBank/DDBJ whole genome shotgun (WGS) entry which is preliminary data.</text>
</comment>
<dbReference type="Proteomes" id="UP000807469">
    <property type="component" value="Unassembled WGS sequence"/>
</dbReference>
<proteinExistence type="predicted"/>
<organism evidence="2 3">
    <name type="scientific">Pholiota conissans</name>
    <dbReference type="NCBI Taxonomy" id="109636"/>
    <lineage>
        <taxon>Eukaryota</taxon>
        <taxon>Fungi</taxon>
        <taxon>Dikarya</taxon>
        <taxon>Basidiomycota</taxon>
        <taxon>Agaricomycotina</taxon>
        <taxon>Agaricomycetes</taxon>
        <taxon>Agaricomycetidae</taxon>
        <taxon>Agaricales</taxon>
        <taxon>Agaricineae</taxon>
        <taxon>Strophariaceae</taxon>
        <taxon>Pholiota</taxon>
    </lineage>
</organism>
<gene>
    <name evidence="2" type="ORF">BDN70DRAFT_701651</name>
</gene>
<evidence type="ECO:0000313" key="2">
    <source>
        <dbReference type="EMBL" id="KAF9479242.1"/>
    </source>
</evidence>
<reference evidence="2" key="1">
    <citation type="submission" date="2020-11" db="EMBL/GenBank/DDBJ databases">
        <authorList>
            <consortium name="DOE Joint Genome Institute"/>
            <person name="Ahrendt S."/>
            <person name="Riley R."/>
            <person name="Andreopoulos W."/>
            <person name="Labutti K."/>
            <person name="Pangilinan J."/>
            <person name="Ruiz-Duenas F.J."/>
            <person name="Barrasa J.M."/>
            <person name="Sanchez-Garcia M."/>
            <person name="Camarero S."/>
            <person name="Miyauchi S."/>
            <person name="Serrano A."/>
            <person name="Linde D."/>
            <person name="Babiker R."/>
            <person name="Drula E."/>
            <person name="Ayuso-Fernandez I."/>
            <person name="Pacheco R."/>
            <person name="Padilla G."/>
            <person name="Ferreira P."/>
            <person name="Barriuso J."/>
            <person name="Kellner H."/>
            <person name="Castanera R."/>
            <person name="Alfaro M."/>
            <person name="Ramirez L."/>
            <person name="Pisabarro A.G."/>
            <person name="Kuo A."/>
            <person name="Tritt A."/>
            <person name="Lipzen A."/>
            <person name="He G."/>
            <person name="Yan M."/>
            <person name="Ng V."/>
            <person name="Cullen D."/>
            <person name="Martin F."/>
            <person name="Rosso M.-N."/>
            <person name="Henrissat B."/>
            <person name="Hibbett D."/>
            <person name="Martinez A.T."/>
            <person name="Grigoriev I.V."/>
        </authorList>
    </citation>
    <scope>NUCLEOTIDE SEQUENCE</scope>
    <source>
        <strain evidence="2">CIRM-BRFM 674</strain>
    </source>
</reference>